<evidence type="ECO:0000256" key="4">
    <source>
        <dbReference type="ARBA" id="ARBA00022806"/>
    </source>
</evidence>
<keyword evidence="4 11" id="KW-0347">Helicase</keyword>
<comment type="caution">
    <text evidence="13">The sequence shown here is derived from an EMBL/GenBank/DDBJ whole genome shotgun (WGS) entry which is preliminary data.</text>
</comment>
<comment type="catalytic activity">
    <reaction evidence="10">
        <text>ATP + H2O = ADP + phosphate + H(+)</text>
        <dbReference type="Rhea" id="RHEA:13065"/>
        <dbReference type="ChEBI" id="CHEBI:15377"/>
        <dbReference type="ChEBI" id="CHEBI:15378"/>
        <dbReference type="ChEBI" id="CHEBI:30616"/>
        <dbReference type="ChEBI" id="CHEBI:43474"/>
        <dbReference type="ChEBI" id="CHEBI:456216"/>
        <dbReference type="EC" id="5.6.2.4"/>
    </reaction>
</comment>
<keyword evidence="3 11" id="KW-0378">Hydrolase</keyword>
<feature type="domain" description="UvrD-like helicase ATP-binding" evidence="12">
    <location>
        <begin position="4"/>
        <end position="317"/>
    </location>
</feature>
<dbReference type="GO" id="GO:0005524">
    <property type="term" value="F:ATP binding"/>
    <property type="evidence" value="ECO:0007669"/>
    <property type="project" value="UniProtKB-UniRule"/>
</dbReference>
<evidence type="ECO:0000256" key="2">
    <source>
        <dbReference type="ARBA" id="ARBA00022741"/>
    </source>
</evidence>
<keyword evidence="7" id="KW-0413">Isomerase</keyword>
<feature type="binding site" evidence="11">
    <location>
        <begin position="25"/>
        <end position="32"/>
    </location>
    <ligand>
        <name>ATP</name>
        <dbReference type="ChEBI" id="CHEBI:30616"/>
    </ligand>
</feature>
<keyword evidence="5 11" id="KW-0067">ATP-binding</keyword>
<keyword evidence="2 11" id="KW-0547">Nucleotide-binding</keyword>
<reference evidence="13 14" key="1">
    <citation type="submission" date="2020-08" db="EMBL/GenBank/DDBJ databases">
        <title>Genomic Encyclopedia of Type Strains, Phase IV (KMG-IV): sequencing the most valuable type-strain genomes for metagenomic binning, comparative biology and taxonomic classification.</title>
        <authorList>
            <person name="Goeker M."/>
        </authorList>
    </citation>
    <scope>NUCLEOTIDE SEQUENCE [LARGE SCALE GENOMIC DNA]</scope>
    <source>
        <strain evidence="13 14">DSM 103526</strain>
    </source>
</reference>
<dbReference type="InterPro" id="IPR014017">
    <property type="entry name" value="DNA_helicase_UvrD-like_C"/>
</dbReference>
<dbReference type="InterPro" id="IPR000212">
    <property type="entry name" value="DNA_helicase_UvrD/REP"/>
</dbReference>
<name>A0A841KV48_9FIRM</name>
<organism evidence="13 14">
    <name type="scientific">Anaerosolibacter carboniphilus</name>
    <dbReference type="NCBI Taxonomy" id="1417629"/>
    <lineage>
        <taxon>Bacteria</taxon>
        <taxon>Bacillati</taxon>
        <taxon>Bacillota</taxon>
        <taxon>Clostridia</taxon>
        <taxon>Peptostreptococcales</taxon>
        <taxon>Thermotaleaceae</taxon>
        <taxon>Anaerosolibacter</taxon>
    </lineage>
</organism>
<evidence type="ECO:0000256" key="9">
    <source>
        <dbReference type="ARBA" id="ARBA00034808"/>
    </source>
</evidence>
<dbReference type="GO" id="GO:0005829">
    <property type="term" value="C:cytosol"/>
    <property type="evidence" value="ECO:0007669"/>
    <property type="project" value="TreeGrafter"/>
</dbReference>
<evidence type="ECO:0000256" key="3">
    <source>
        <dbReference type="ARBA" id="ARBA00022801"/>
    </source>
</evidence>
<proteinExistence type="inferred from homology"/>
<gene>
    <name evidence="13" type="ORF">HNQ80_000118</name>
</gene>
<dbReference type="Pfam" id="PF13361">
    <property type="entry name" value="UvrD_C"/>
    <property type="match status" value="1"/>
</dbReference>
<protein>
    <recommendedName>
        <fullName evidence="9">DNA 3'-5' helicase</fullName>
        <ecNumber evidence="9">5.6.2.4</ecNumber>
    </recommendedName>
</protein>
<evidence type="ECO:0000313" key="14">
    <source>
        <dbReference type="Proteomes" id="UP000579281"/>
    </source>
</evidence>
<dbReference type="Gene3D" id="3.40.50.300">
    <property type="entry name" value="P-loop containing nucleotide triphosphate hydrolases"/>
    <property type="match status" value="2"/>
</dbReference>
<dbReference type="InterPro" id="IPR014016">
    <property type="entry name" value="UvrD-like_ATP-bd"/>
</dbReference>
<dbReference type="RefSeq" id="WP_184307118.1">
    <property type="nucleotide sequence ID" value="NZ_JACHEN010000001.1"/>
</dbReference>
<sequence length="736" mass="85695">MRDIQLRPGQKEVCDYRGGLLGVPSVPGAGKTFTLAVLTANLIKEERHLPGKILIVTYMNSAVTNFKIRIGDLLEQQGLPRNKGFDVMTLHSLAMKIIKEKPEALFLTDAFIPLDEIEQNRILQRETAQWIEENDAIFKSFIAFHEKDKSLQVKLKVDQWTKKINNVCKEMISYLKCRGVDIHRIPELSKELPQHSLLRMCLAVYDKYERYLRHMGMIDFDDLIVKSIDLLKRDEGLRERFQEKYTYIFEDEAQDSSILQEELLRILAEKRGNLARVGDSNQSIMSTFTVSDPKLFKRYCEQPQTQVSKILVSSRNSKDIIDTANYLVEWSQELHPMALCRDSLEPQMISPVGEDDPFPNPKPEGYTIGKILAKTRREELFKIAKNAEKQRDKGKTIAVLIPNGYIMDEMKEIMDQQEIPYREVSSFPKERARATEALGCILDYLAHPDDQEKFIHLLIQYLQVEIKEDEGLLKFLSNCYLENIFYPMDHDILEREVPREILDSPNWKQLLENIYMLKRFMEASTVEPEALILHIAECLHFDEEQIAIAQKVALDVQYMMLLNPNWRMAELAAQLKYIRNTYNYFANLVYERNGFMAEPGTINLITYHKSKGLEFDTVYLTCMTSEEFPAKLEDKFRSDYWFLKQDYKNPTAVAKAELDVLLGEVHSLSPIEKARVETIQERLRLLYVGITRAKENLLFSCHEAYDSDFGRKNVTPSHYFHILKNYIEEKRTNEGN</sequence>
<dbReference type="GO" id="GO:0000725">
    <property type="term" value="P:recombinational repair"/>
    <property type="evidence" value="ECO:0007669"/>
    <property type="project" value="TreeGrafter"/>
</dbReference>
<evidence type="ECO:0000313" key="13">
    <source>
        <dbReference type="EMBL" id="MBB6214049.1"/>
    </source>
</evidence>
<comment type="similarity">
    <text evidence="1">Belongs to the helicase family. UvrD subfamily.</text>
</comment>
<comment type="catalytic activity">
    <reaction evidence="8">
        <text>Couples ATP hydrolysis with the unwinding of duplex DNA by translocating in the 3'-5' direction.</text>
        <dbReference type="EC" id="5.6.2.4"/>
    </reaction>
</comment>
<evidence type="ECO:0000256" key="6">
    <source>
        <dbReference type="ARBA" id="ARBA00023125"/>
    </source>
</evidence>
<evidence type="ECO:0000259" key="12">
    <source>
        <dbReference type="PROSITE" id="PS51198"/>
    </source>
</evidence>
<dbReference type="SUPFAM" id="SSF52540">
    <property type="entry name" value="P-loop containing nucleoside triphosphate hydrolases"/>
    <property type="match status" value="1"/>
</dbReference>
<dbReference type="GO" id="GO:0016787">
    <property type="term" value="F:hydrolase activity"/>
    <property type="evidence" value="ECO:0007669"/>
    <property type="project" value="UniProtKB-UniRule"/>
</dbReference>
<keyword evidence="6" id="KW-0238">DNA-binding</keyword>
<dbReference type="PANTHER" id="PTHR11070">
    <property type="entry name" value="UVRD / RECB / PCRA DNA HELICASE FAMILY MEMBER"/>
    <property type="match status" value="1"/>
</dbReference>
<dbReference type="GO" id="GO:0043138">
    <property type="term" value="F:3'-5' DNA helicase activity"/>
    <property type="evidence" value="ECO:0007669"/>
    <property type="project" value="UniProtKB-EC"/>
</dbReference>
<dbReference type="EC" id="5.6.2.4" evidence="9"/>
<dbReference type="GO" id="GO:0003677">
    <property type="term" value="F:DNA binding"/>
    <property type="evidence" value="ECO:0007669"/>
    <property type="project" value="UniProtKB-KW"/>
</dbReference>
<keyword evidence="14" id="KW-1185">Reference proteome</keyword>
<dbReference type="Proteomes" id="UP000579281">
    <property type="component" value="Unassembled WGS sequence"/>
</dbReference>
<dbReference type="PANTHER" id="PTHR11070:SF2">
    <property type="entry name" value="ATP-DEPENDENT DNA HELICASE SRS2"/>
    <property type="match status" value="1"/>
</dbReference>
<dbReference type="InterPro" id="IPR013986">
    <property type="entry name" value="DExx_box_DNA_helicase_dom_sf"/>
</dbReference>
<evidence type="ECO:0000256" key="11">
    <source>
        <dbReference type="PROSITE-ProRule" id="PRU00560"/>
    </source>
</evidence>
<accession>A0A841KV48</accession>
<dbReference type="GO" id="GO:0033202">
    <property type="term" value="C:DNA helicase complex"/>
    <property type="evidence" value="ECO:0007669"/>
    <property type="project" value="TreeGrafter"/>
</dbReference>
<evidence type="ECO:0000256" key="1">
    <source>
        <dbReference type="ARBA" id="ARBA00009922"/>
    </source>
</evidence>
<dbReference type="PROSITE" id="PS51198">
    <property type="entry name" value="UVRD_HELICASE_ATP_BIND"/>
    <property type="match status" value="1"/>
</dbReference>
<evidence type="ECO:0000256" key="10">
    <source>
        <dbReference type="ARBA" id="ARBA00048988"/>
    </source>
</evidence>
<evidence type="ECO:0000256" key="8">
    <source>
        <dbReference type="ARBA" id="ARBA00034617"/>
    </source>
</evidence>
<dbReference type="Gene3D" id="1.10.10.160">
    <property type="match status" value="1"/>
</dbReference>
<dbReference type="Gene3D" id="1.10.486.10">
    <property type="entry name" value="PCRA, domain 4"/>
    <property type="match status" value="1"/>
</dbReference>
<evidence type="ECO:0000256" key="5">
    <source>
        <dbReference type="ARBA" id="ARBA00022840"/>
    </source>
</evidence>
<dbReference type="InterPro" id="IPR027417">
    <property type="entry name" value="P-loop_NTPase"/>
</dbReference>
<evidence type="ECO:0000256" key="7">
    <source>
        <dbReference type="ARBA" id="ARBA00023235"/>
    </source>
</evidence>
<dbReference type="Pfam" id="PF00580">
    <property type="entry name" value="UvrD-helicase"/>
    <property type="match status" value="1"/>
</dbReference>
<dbReference type="EMBL" id="JACHEN010000001">
    <property type="protein sequence ID" value="MBB6214049.1"/>
    <property type="molecule type" value="Genomic_DNA"/>
</dbReference>
<dbReference type="AlphaFoldDB" id="A0A841KV48"/>